<gene>
    <name evidence="1" type="ORF">H257_05368</name>
</gene>
<dbReference type="GeneID" id="20807364"/>
<dbReference type="OrthoDB" id="10625031at2759"/>
<dbReference type="AlphaFoldDB" id="W4GPZ8"/>
<evidence type="ECO:0000313" key="1">
    <source>
        <dbReference type="EMBL" id="ETV81782.1"/>
    </source>
</evidence>
<proteinExistence type="predicted"/>
<organism evidence="1">
    <name type="scientific">Aphanomyces astaci</name>
    <name type="common">Crayfish plague agent</name>
    <dbReference type="NCBI Taxonomy" id="112090"/>
    <lineage>
        <taxon>Eukaryota</taxon>
        <taxon>Sar</taxon>
        <taxon>Stramenopiles</taxon>
        <taxon>Oomycota</taxon>
        <taxon>Saprolegniomycetes</taxon>
        <taxon>Saprolegniales</taxon>
        <taxon>Verrucalvaceae</taxon>
        <taxon>Aphanomyces</taxon>
    </lineage>
</organism>
<reference evidence="1" key="1">
    <citation type="submission" date="2013-12" db="EMBL/GenBank/DDBJ databases">
        <title>The Genome Sequence of Aphanomyces astaci APO3.</title>
        <authorList>
            <consortium name="The Broad Institute Genomics Platform"/>
            <person name="Russ C."/>
            <person name="Tyler B."/>
            <person name="van West P."/>
            <person name="Dieguez-Uribeondo J."/>
            <person name="Young S.K."/>
            <person name="Zeng Q."/>
            <person name="Gargeya S."/>
            <person name="Fitzgerald M."/>
            <person name="Abouelleil A."/>
            <person name="Alvarado L."/>
            <person name="Chapman S.B."/>
            <person name="Gainer-Dewar J."/>
            <person name="Goldberg J."/>
            <person name="Griggs A."/>
            <person name="Gujja S."/>
            <person name="Hansen M."/>
            <person name="Howarth C."/>
            <person name="Imamovic A."/>
            <person name="Ireland A."/>
            <person name="Larimer J."/>
            <person name="McCowan C."/>
            <person name="Murphy C."/>
            <person name="Pearson M."/>
            <person name="Poon T.W."/>
            <person name="Priest M."/>
            <person name="Roberts A."/>
            <person name="Saif S."/>
            <person name="Shea T."/>
            <person name="Sykes S."/>
            <person name="Wortman J."/>
            <person name="Nusbaum C."/>
            <person name="Birren B."/>
        </authorList>
    </citation>
    <scope>NUCLEOTIDE SEQUENCE [LARGE SCALE GENOMIC DNA]</scope>
    <source>
        <strain evidence="1">APO3</strain>
    </source>
</reference>
<dbReference type="EMBL" id="KI913123">
    <property type="protein sequence ID" value="ETV81782.1"/>
    <property type="molecule type" value="Genomic_DNA"/>
</dbReference>
<accession>W4GPZ8</accession>
<dbReference type="RefSeq" id="XP_009828519.1">
    <property type="nucleotide sequence ID" value="XM_009830217.1"/>
</dbReference>
<protein>
    <submittedName>
        <fullName evidence="1">Uncharacterized protein</fullName>
    </submittedName>
</protein>
<name>W4GPZ8_APHAT</name>
<sequence>MTTLEHNAQYLEHLWHNFQRSKRQAITARYFRWWRRHVWLHRLDRLRTLQQVQRRDRVLRVAVLRYIRTRQQRGFESLRRQVATFRASSVALRSLVLRQNQRNAVHKWRCIVRHEKLEEQVVAQAWVLLHRRAVKKLLGMLFRWRKLRLCKGLSQWQLHVDACRWW</sequence>
<dbReference type="VEuPathDB" id="FungiDB:H257_05368"/>